<evidence type="ECO:0000256" key="1">
    <source>
        <dbReference type="ARBA" id="ARBA00005228"/>
    </source>
</evidence>
<dbReference type="PRINTS" id="PR00862">
    <property type="entry name" value="PROLIGOPTASE"/>
</dbReference>
<evidence type="ECO:0000313" key="10">
    <source>
        <dbReference type="Proteomes" id="UP000028725"/>
    </source>
</evidence>
<dbReference type="GO" id="GO:0004252">
    <property type="term" value="F:serine-type endopeptidase activity"/>
    <property type="evidence" value="ECO:0007669"/>
    <property type="project" value="InterPro"/>
</dbReference>
<dbReference type="FunFam" id="3.40.50.1820:FF:000005">
    <property type="entry name" value="Prolyl endopeptidase"/>
    <property type="match status" value="1"/>
</dbReference>
<dbReference type="Gene3D" id="3.40.50.1820">
    <property type="entry name" value="alpha/beta hydrolase"/>
    <property type="match status" value="1"/>
</dbReference>
<dbReference type="PROSITE" id="PS51257">
    <property type="entry name" value="PROKAR_LIPOPROTEIN"/>
    <property type="match status" value="1"/>
</dbReference>
<sequence>MRLSPLFLAALAVACATPPPPAPAPQAAPPAPSATAPAPARPTPPVAKRLPHPVTQHGDTRQDDYFWLREKENPEVRAYLEAEAAYTAQVMKPTEALQQKLYAEMLGRIQQTDLEVPYRKGGFFYYSRTEEGKQYPIFCRKKGSLEAPEEVLLNPNVLSEGFKFFRVGTFEVSDDGNLLAYSVDTTGFREFTLHVKDLRTGKLGPERIEHTAGFDGAWAADNRTFFYATEDDAKRSYRVWRHTVGTDSQTDTLVYEEKNEHFRLSVQRTLSNEYILISSTSSTTSEVRFLPATKPSAQFQVVEPRKQDHEYSVDHHGGLFYILTNSGGRNFRLVTAPVKSPGQKNWKELIAHRPQVMLENLVLFKNHLAVLERDTGQPQLLITDLKTGASHRIQFPEQGYAVFPSSNAEFDTPVLRFQYTSLITPWSVFDYDMNTRERKLLKQQAVLGGYDASRYETERLLVPAQDGTQVPVSLVYRKGLKKDGRAPLLLQGYGSYGIPSMPFFNSNALSLLDRGVAVAVAHVRGGGDLGKPWHDAGRMRQKMNTFTDFIAVAEALVARGYTSKERLAIQGGSAGGLLMGAVTNMRPDLFKAVLAEVPFVDVLNTMSDTTLPLTVGEFEEWGNPQVKEEYEYLRQYCPYTNVTAKAYPAMLVKTSFNDSQVMYWEPAKWVAKLRALKTDPNPLLFQINMNGGHGGSSGRYDSLKERAFNYAFLLTQLGVEQ</sequence>
<reference evidence="9 10" key="1">
    <citation type="submission" date="2014-04" db="EMBL/GenBank/DDBJ databases">
        <title>Genome assembly of Hyalangium minutum DSM 14724.</title>
        <authorList>
            <person name="Sharma G."/>
            <person name="Subramanian S."/>
        </authorList>
    </citation>
    <scope>NUCLEOTIDE SEQUENCE [LARGE SCALE GENOMIC DNA]</scope>
    <source>
        <strain evidence="9 10">DSM 14724</strain>
    </source>
</reference>
<dbReference type="PANTHER" id="PTHR11757">
    <property type="entry name" value="PROTEASE FAMILY S9A OLIGOPEPTIDASE"/>
    <property type="match status" value="1"/>
</dbReference>
<feature type="region of interest" description="Disordered" evidence="5">
    <location>
        <begin position="19"/>
        <end position="61"/>
    </location>
</feature>
<keyword evidence="3" id="KW-0378">Hydrolase</keyword>
<proteinExistence type="inferred from homology"/>
<keyword evidence="10" id="KW-1185">Reference proteome</keyword>
<name>A0A085W870_9BACT</name>
<dbReference type="Proteomes" id="UP000028725">
    <property type="component" value="Unassembled WGS sequence"/>
</dbReference>
<keyword evidence="2 9" id="KW-0645">Protease</keyword>
<evidence type="ECO:0000259" key="7">
    <source>
        <dbReference type="Pfam" id="PF00326"/>
    </source>
</evidence>
<feature type="chain" id="PRO_5001799499" evidence="6">
    <location>
        <begin position="25"/>
        <end position="721"/>
    </location>
</feature>
<evidence type="ECO:0000259" key="8">
    <source>
        <dbReference type="Pfam" id="PF02897"/>
    </source>
</evidence>
<evidence type="ECO:0000256" key="4">
    <source>
        <dbReference type="ARBA" id="ARBA00022825"/>
    </source>
</evidence>
<feature type="domain" description="Peptidase S9A N-terminal" evidence="8">
    <location>
        <begin position="45"/>
        <end position="444"/>
    </location>
</feature>
<protein>
    <submittedName>
        <fullName evidence="9">Protease II</fullName>
    </submittedName>
</protein>
<evidence type="ECO:0000256" key="3">
    <source>
        <dbReference type="ARBA" id="ARBA00022801"/>
    </source>
</evidence>
<organism evidence="9 10">
    <name type="scientific">Hyalangium minutum</name>
    <dbReference type="NCBI Taxonomy" id="394096"/>
    <lineage>
        <taxon>Bacteria</taxon>
        <taxon>Pseudomonadati</taxon>
        <taxon>Myxococcota</taxon>
        <taxon>Myxococcia</taxon>
        <taxon>Myxococcales</taxon>
        <taxon>Cystobacterineae</taxon>
        <taxon>Archangiaceae</taxon>
        <taxon>Hyalangium</taxon>
    </lineage>
</organism>
<dbReference type="SUPFAM" id="SSF53474">
    <property type="entry name" value="alpha/beta-Hydrolases"/>
    <property type="match status" value="1"/>
</dbReference>
<dbReference type="PATRIC" id="fig|394096.3.peg.6627"/>
<dbReference type="Gene3D" id="2.130.10.120">
    <property type="entry name" value="Prolyl oligopeptidase, N-terminal domain"/>
    <property type="match status" value="1"/>
</dbReference>
<evidence type="ECO:0000256" key="2">
    <source>
        <dbReference type="ARBA" id="ARBA00022670"/>
    </source>
</evidence>
<dbReference type="GO" id="GO:0006508">
    <property type="term" value="P:proteolysis"/>
    <property type="evidence" value="ECO:0007669"/>
    <property type="project" value="UniProtKB-KW"/>
</dbReference>
<dbReference type="OrthoDB" id="9801421at2"/>
<dbReference type="InterPro" id="IPR051543">
    <property type="entry name" value="Serine_Peptidase_S9A"/>
</dbReference>
<comment type="caution">
    <text evidence="9">The sequence shown here is derived from an EMBL/GenBank/DDBJ whole genome shotgun (WGS) entry which is preliminary data.</text>
</comment>
<evidence type="ECO:0000313" key="9">
    <source>
        <dbReference type="EMBL" id="KFE63883.1"/>
    </source>
</evidence>
<dbReference type="InterPro" id="IPR002470">
    <property type="entry name" value="Peptidase_S9A"/>
</dbReference>
<keyword evidence="4" id="KW-0720">Serine protease</keyword>
<evidence type="ECO:0000256" key="5">
    <source>
        <dbReference type="SAM" id="MobiDB-lite"/>
    </source>
</evidence>
<dbReference type="Pfam" id="PF00326">
    <property type="entry name" value="Peptidase_S9"/>
    <property type="match status" value="1"/>
</dbReference>
<dbReference type="AlphaFoldDB" id="A0A085W870"/>
<dbReference type="InterPro" id="IPR001375">
    <property type="entry name" value="Peptidase_S9_cat"/>
</dbReference>
<keyword evidence="6" id="KW-0732">Signal</keyword>
<gene>
    <name evidence="9" type="ORF">DB31_2295</name>
</gene>
<dbReference type="InterPro" id="IPR029058">
    <property type="entry name" value="AB_hydrolase_fold"/>
</dbReference>
<comment type="similarity">
    <text evidence="1">Belongs to the peptidase S9A family.</text>
</comment>
<dbReference type="STRING" id="394096.DB31_2295"/>
<evidence type="ECO:0000256" key="6">
    <source>
        <dbReference type="SAM" id="SignalP"/>
    </source>
</evidence>
<accession>A0A085W870</accession>
<dbReference type="PANTHER" id="PTHR11757:SF19">
    <property type="entry name" value="PROLYL ENDOPEPTIDASE-LIKE"/>
    <property type="match status" value="1"/>
</dbReference>
<feature type="signal peptide" evidence="6">
    <location>
        <begin position="1"/>
        <end position="24"/>
    </location>
</feature>
<dbReference type="SUPFAM" id="SSF50993">
    <property type="entry name" value="Peptidase/esterase 'gauge' domain"/>
    <property type="match status" value="1"/>
</dbReference>
<dbReference type="EMBL" id="JMCB01000015">
    <property type="protein sequence ID" value="KFE63883.1"/>
    <property type="molecule type" value="Genomic_DNA"/>
</dbReference>
<dbReference type="InterPro" id="IPR023302">
    <property type="entry name" value="Pept_S9A_N"/>
</dbReference>
<dbReference type="Pfam" id="PF02897">
    <property type="entry name" value="Peptidase_S9_N"/>
    <property type="match status" value="1"/>
</dbReference>
<dbReference type="RefSeq" id="WP_083968954.1">
    <property type="nucleotide sequence ID" value="NZ_JMCB01000015.1"/>
</dbReference>
<feature type="domain" description="Peptidase S9 prolyl oligopeptidase catalytic" evidence="7">
    <location>
        <begin position="504"/>
        <end position="718"/>
    </location>
</feature>
<feature type="compositionally biased region" description="Pro residues" evidence="5">
    <location>
        <begin position="19"/>
        <end position="32"/>
    </location>
</feature>